<dbReference type="Proteomes" id="UP000250079">
    <property type="component" value="Chromosome"/>
</dbReference>
<sequence length="67" mass="7456">MKFGLDRLNLYVDVMAAGAKRKMPDAAALASIGRFSVMPEDGPAPYVVTTWDAVLRMLEREGIEWKV</sequence>
<name>A0A2Z2P0I2_9GAMM</name>
<proteinExistence type="predicted"/>
<organism evidence="1 2">
    <name type="scientific">Granulosicoccus antarcticus IMCC3135</name>
    <dbReference type="NCBI Taxonomy" id="1192854"/>
    <lineage>
        <taxon>Bacteria</taxon>
        <taxon>Pseudomonadati</taxon>
        <taxon>Pseudomonadota</taxon>
        <taxon>Gammaproteobacteria</taxon>
        <taxon>Chromatiales</taxon>
        <taxon>Granulosicoccaceae</taxon>
        <taxon>Granulosicoccus</taxon>
    </lineage>
</organism>
<gene>
    <name evidence="1" type="ORF">IMCC3135_28745</name>
</gene>
<evidence type="ECO:0000313" key="1">
    <source>
        <dbReference type="EMBL" id="ASJ75801.1"/>
    </source>
</evidence>
<protein>
    <submittedName>
        <fullName evidence="1">Uncharacterized protein</fullName>
    </submittedName>
</protein>
<dbReference type="AlphaFoldDB" id="A0A2Z2P0I2"/>
<evidence type="ECO:0000313" key="2">
    <source>
        <dbReference type="Proteomes" id="UP000250079"/>
    </source>
</evidence>
<accession>A0A2Z2P0I2</accession>
<reference evidence="1 2" key="1">
    <citation type="submission" date="2016-12" db="EMBL/GenBank/DDBJ databases">
        <authorList>
            <person name="Song W.-J."/>
            <person name="Kurnit D.M."/>
        </authorList>
    </citation>
    <scope>NUCLEOTIDE SEQUENCE [LARGE SCALE GENOMIC DNA]</scope>
    <source>
        <strain evidence="1 2">IMCC3135</strain>
    </source>
</reference>
<dbReference type="EMBL" id="CP018632">
    <property type="protein sequence ID" value="ASJ75801.1"/>
    <property type="molecule type" value="Genomic_DNA"/>
</dbReference>
<dbReference type="KEGG" id="gai:IMCC3135_28745"/>
<keyword evidence="2" id="KW-1185">Reference proteome</keyword>